<sequence length="80" mass="9860">MYPTTLIAMSEEFRQIFPTPPPAADIFATYQLAQEFHRETQYRQEFESYCQWYRQTAQSHQQELQKMQGDINLFRWFCRR</sequence>
<keyword evidence="2" id="KW-1185">Reference proteome</keyword>
<name>B4VT77_9CYAN</name>
<proteinExistence type="predicted"/>
<dbReference type="AlphaFoldDB" id="B4VT77"/>
<dbReference type="Proteomes" id="UP000003835">
    <property type="component" value="Unassembled WGS sequence"/>
</dbReference>
<dbReference type="eggNOG" id="ENOG50331PW">
    <property type="taxonomic scope" value="Bacteria"/>
</dbReference>
<organism evidence="1 2">
    <name type="scientific">Coleofasciculus chthonoplastes PCC 7420</name>
    <dbReference type="NCBI Taxonomy" id="118168"/>
    <lineage>
        <taxon>Bacteria</taxon>
        <taxon>Bacillati</taxon>
        <taxon>Cyanobacteriota</taxon>
        <taxon>Cyanophyceae</taxon>
        <taxon>Coleofasciculales</taxon>
        <taxon>Coleofasciculaceae</taxon>
        <taxon>Coleofasciculus</taxon>
    </lineage>
</organism>
<dbReference type="STRING" id="118168.MC7420_706"/>
<reference evidence="1 2" key="1">
    <citation type="submission" date="2008-07" db="EMBL/GenBank/DDBJ databases">
        <authorList>
            <person name="Tandeau de Marsac N."/>
            <person name="Ferriera S."/>
            <person name="Johnson J."/>
            <person name="Kravitz S."/>
            <person name="Beeson K."/>
            <person name="Sutton G."/>
            <person name="Rogers Y.-H."/>
            <person name="Friedman R."/>
            <person name="Frazier M."/>
            <person name="Venter J.C."/>
        </authorList>
    </citation>
    <scope>NUCLEOTIDE SEQUENCE [LARGE SCALE GENOMIC DNA]</scope>
    <source>
        <strain evidence="1 2">PCC 7420</strain>
    </source>
</reference>
<dbReference type="HOGENOM" id="CLU_183722_0_0_3"/>
<evidence type="ECO:0000313" key="2">
    <source>
        <dbReference type="Proteomes" id="UP000003835"/>
    </source>
</evidence>
<protein>
    <submittedName>
        <fullName evidence="1">Uncharacterized protein</fullName>
    </submittedName>
</protein>
<evidence type="ECO:0000313" key="1">
    <source>
        <dbReference type="EMBL" id="EDX74832.1"/>
    </source>
</evidence>
<dbReference type="EMBL" id="DS989851">
    <property type="protein sequence ID" value="EDX74832.1"/>
    <property type="molecule type" value="Genomic_DNA"/>
</dbReference>
<accession>B4VT77</accession>
<gene>
    <name evidence="1" type="ORF">MC7420_706</name>
</gene>